<evidence type="ECO:0000256" key="4">
    <source>
        <dbReference type="ARBA" id="ARBA00023082"/>
    </source>
</evidence>
<dbReference type="Gene3D" id="1.10.1740.10">
    <property type="match status" value="1"/>
</dbReference>
<comment type="subunit">
    <text evidence="2">Interacts transiently with the RNA polymerase catalytic core formed by RpoA, RpoB, RpoC and RpoZ (2 alpha, 1 beta, 1 beta' and 1 omega subunit) to form the RNA polymerase holoenzyme that can initiate transcription.</text>
</comment>
<evidence type="ECO:0000256" key="1">
    <source>
        <dbReference type="ARBA" id="ARBA00010641"/>
    </source>
</evidence>
<dbReference type="GO" id="GO:0006352">
    <property type="term" value="P:DNA-templated transcription initiation"/>
    <property type="evidence" value="ECO:0007669"/>
    <property type="project" value="InterPro"/>
</dbReference>
<keyword evidence="4" id="KW-0731">Sigma factor</keyword>
<evidence type="ECO:0000313" key="9">
    <source>
        <dbReference type="EMBL" id="NYI76651.1"/>
    </source>
</evidence>
<dbReference type="AlphaFoldDB" id="A0A7Z0DK17"/>
<feature type="domain" description="RNA polymerase sigma factor 70 region 4 type 2" evidence="7">
    <location>
        <begin position="108"/>
        <end position="159"/>
    </location>
</feature>
<comment type="caution">
    <text evidence="9">The sequence shown here is derived from an EMBL/GenBank/DDBJ whole genome shotgun (WGS) entry which is preliminary data.</text>
</comment>
<dbReference type="InterPro" id="IPR037401">
    <property type="entry name" value="SnoaL-like"/>
</dbReference>
<name>A0A7Z0DK17_9ACTN</name>
<dbReference type="Pfam" id="PF04542">
    <property type="entry name" value="Sigma70_r2"/>
    <property type="match status" value="1"/>
</dbReference>
<keyword evidence="3" id="KW-0805">Transcription regulation</keyword>
<comment type="similarity">
    <text evidence="1">Belongs to the sigma-70 factor family. ECF subfamily.</text>
</comment>
<organism evidence="9 10">
    <name type="scientific">Nocardioides panzhihuensis</name>
    <dbReference type="NCBI Taxonomy" id="860243"/>
    <lineage>
        <taxon>Bacteria</taxon>
        <taxon>Bacillati</taxon>
        <taxon>Actinomycetota</taxon>
        <taxon>Actinomycetes</taxon>
        <taxon>Propionibacteriales</taxon>
        <taxon>Nocardioidaceae</taxon>
        <taxon>Nocardioides</taxon>
    </lineage>
</organism>
<dbReference type="InterPro" id="IPR013325">
    <property type="entry name" value="RNA_pol_sigma_r2"/>
</dbReference>
<dbReference type="InterPro" id="IPR014284">
    <property type="entry name" value="RNA_pol_sigma-70_dom"/>
</dbReference>
<dbReference type="SUPFAM" id="SSF88659">
    <property type="entry name" value="Sigma3 and sigma4 domains of RNA polymerase sigma factors"/>
    <property type="match status" value="1"/>
</dbReference>
<dbReference type="InterPro" id="IPR013249">
    <property type="entry name" value="RNA_pol_sigma70_r4_t2"/>
</dbReference>
<evidence type="ECO:0000259" key="8">
    <source>
        <dbReference type="Pfam" id="PF12680"/>
    </source>
</evidence>
<dbReference type="SUPFAM" id="SSF54427">
    <property type="entry name" value="NTF2-like"/>
    <property type="match status" value="1"/>
</dbReference>
<reference evidence="9 10" key="1">
    <citation type="submission" date="2020-07" db="EMBL/GenBank/DDBJ databases">
        <title>Sequencing the genomes of 1000 actinobacteria strains.</title>
        <authorList>
            <person name="Klenk H.-P."/>
        </authorList>
    </citation>
    <scope>NUCLEOTIDE SEQUENCE [LARGE SCALE GENOMIC DNA]</scope>
    <source>
        <strain evidence="9 10">DSM 26487</strain>
    </source>
</reference>
<gene>
    <name evidence="9" type="ORF">BJ988_001299</name>
</gene>
<dbReference type="InterPro" id="IPR013324">
    <property type="entry name" value="RNA_pol_sigma_r3/r4-like"/>
</dbReference>
<evidence type="ECO:0000259" key="7">
    <source>
        <dbReference type="Pfam" id="PF08281"/>
    </source>
</evidence>
<dbReference type="InterPro" id="IPR014303">
    <property type="entry name" value="RNA_pol_sigma-70_ECF"/>
</dbReference>
<keyword evidence="5" id="KW-0804">Transcription</keyword>
<evidence type="ECO:0000256" key="2">
    <source>
        <dbReference type="ARBA" id="ARBA00011344"/>
    </source>
</evidence>
<dbReference type="NCBIfam" id="TIGR02957">
    <property type="entry name" value="SigX4"/>
    <property type="match status" value="1"/>
</dbReference>
<dbReference type="InterPro" id="IPR052704">
    <property type="entry name" value="ECF_Sigma-70_Domain"/>
</dbReference>
<sequence>MDLASAHDGLRPLMFSIAYRMLGSVAEAEDIVQEAFLRMHRSTQYSEGEIDNLDAYATTVTTRIAIDTLRSARHRREQYVGPWLPEPILVSDEDPSHRIELDETVSTAFLVLLESLTPVERAVFVLREVLGYDYEDIAPVVDKSATNCRQIFNRARKRIADGTPRFDPSRERRDQLASQFVAALSAGDVTGLERLLAEDVVFVADGGGRAPAIQRPMSGAVAVARFLLGLMRQGDRLGVRLELSHANGQPAMLTRGAGGALLGVIALDVDGGRIVRMHNVLNPDKLGHLGEVGDLFALLAGD</sequence>
<dbReference type="NCBIfam" id="TIGR02937">
    <property type="entry name" value="sigma70-ECF"/>
    <property type="match status" value="1"/>
</dbReference>
<evidence type="ECO:0000256" key="3">
    <source>
        <dbReference type="ARBA" id="ARBA00023015"/>
    </source>
</evidence>
<dbReference type="GO" id="GO:0016987">
    <property type="term" value="F:sigma factor activity"/>
    <property type="evidence" value="ECO:0007669"/>
    <property type="project" value="UniProtKB-KW"/>
</dbReference>
<dbReference type="GO" id="GO:0003677">
    <property type="term" value="F:DNA binding"/>
    <property type="evidence" value="ECO:0007669"/>
    <property type="project" value="InterPro"/>
</dbReference>
<feature type="domain" description="RNA polymerase sigma-70 region 2" evidence="6">
    <location>
        <begin position="10"/>
        <end position="73"/>
    </location>
</feature>
<accession>A0A7Z0DK17</accession>
<feature type="domain" description="SnoaL-like" evidence="8">
    <location>
        <begin position="179"/>
        <end position="277"/>
    </location>
</feature>
<dbReference type="PANTHER" id="PTHR30173:SF36">
    <property type="entry name" value="ECF RNA POLYMERASE SIGMA FACTOR SIGJ"/>
    <property type="match status" value="1"/>
</dbReference>
<dbReference type="PANTHER" id="PTHR30173">
    <property type="entry name" value="SIGMA 19 FACTOR"/>
    <property type="match status" value="1"/>
</dbReference>
<dbReference type="Pfam" id="PF08281">
    <property type="entry name" value="Sigma70_r4_2"/>
    <property type="match status" value="1"/>
</dbReference>
<dbReference type="NCBIfam" id="NF007214">
    <property type="entry name" value="PRK09636.1"/>
    <property type="match status" value="1"/>
</dbReference>
<dbReference type="Gene3D" id="3.10.450.50">
    <property type="match status" value="1"/>
</dbReference>
<dbReference type="InterPro" id="IPR007627">
    <property type="entry name" value="RNA_pol_sigma70_r2"/>
</dbReference>
<evidence type="ECO:0000256" key="5">
    <source>
        <dbReference type="ARBA" id="ARBA00023163"/>
    </source>
</evidence>
<dbReference type="EMBL" id="JACBZR010000001">
    <property type="protein sequence ID" value="NYI76651.1"/>
    <property type="molecule type" value="Genomic_DNA"/>
</dbReference>
<dbReference type="SUPFAM" id="SSF88946">
    <property type="entry name" value="Sigma2 domain of RNA polymerase sigma factors"/>
    <property type="match status" value="1"/>
</dbReference>
<keyword evidence="10" id="KW-1185">Reference proteome</keyword>
<evidence type="ECO:0000313" key="10">
    <source>
        <dbReference type="Proteomes" id="UP000564496"/>
    </source>
</evidence>
<dbReference type="InterPro" id="IPR036388">
    <property type="entry name" value="WH-like_DNA-bd_sf"/>
</dbReference>
<dbReference type="Proteomes" id="UP000564496">
    <property type="component" value="Unassembled WGS sequence"/>
</dbReference>
<proteinExistence type="inferred from homology"/>
<dbReference type="Gene3D" id="1.10.10.10">
    <property type="entry name" value="Winged helix-like DNA-binding domain superfamily/Winged helix DNA-binding domain"/>
    <property type="match status" value="1"/>
</dbReference>
<dbReference type="RefSeq" id="WP_179657273.1">
    <property type="nucleotide sequence ID" value="NZ_JACBZR010000001.1"/>
</dbReference>
<evidence type="ECO:0000259" key="6">
    <source>
        <dbReference type="Pfam" id="PF04542"/>
    </source>
</evidence>
<dbReference type="Pfam" id="PF12680">
    <property type="entry name" value="SnoaL_2"/>
    <property type="match status" value="1"/>
</dbReference>
<dbReference type="InterPro" id="IPR032710">
    <property type="entry name" value="NTF2-like_dom_sf"/>
</dbReference>
<protein>
    <submittedName>
        <fullName evidence="9">RNA polymerase sigma-70 factor (ECF subfamily)</fullName>
    </submittedName>
</protein>